<gene>
    <name evidence="1" type="ORF">IPOD504_LOCUS8287</name>
</gene>
<accession>A0ABN8IB21</accession>
<sequence length="172" mass="18470">MLYQSGEAISIGDSAVRAHLPGVGGRLTDGVGDARAQRPAPSAEAGGLGGRCSFEIYLNCAPSRLRLRALMPRVPCSRCPASDLLIGSLPLKTEWKMSACSMCSTQYWSEDLNSDSPAFVMSHRQQRRPLGNARSPAFTPPGRLVDGLKCKRASLLVLLNVFCVLINLVKLG</sequence>
<dbReference type="Proteomes" id="UP000837857">
    <property type="component" value="Chromosome 20"/>
</dbReference>
<evidence type="ECO:0000313" key="2">
    <source>
        <dbReference type="Proteomes" id="UP000837857"/>
    </source>
</evidence>
<name>A0ABN8IB21_9NEOP</name>
<organism evidence="1 2">
    <name type="scientific">Iphiclides podalirius</name>
    <name type="common">scarce swallowtail</name>
    <dbReference type="NCBI Taxonomy" id="110791"/>
    <lineage>
        <taxon>Eukaryota</taxon>
        <taxon>Metazoa</taxon>
        <taxon>Ecdysozoa</taxon>
        <taxon>Arthropoda</taxon>
        <taxon>Hexapoda</taxon>
        <taxon>Insecta</taxon>
        <taxon>Pterygota</taxon>
        <taxon>Neoptera</taxon>
        <taxon>Endopterygota</taxon>
        <taxon>Lepidoptera</taxon>
        <taxon>Glossata</taxon>
        <taxon>Ditrysia</taxon>
        <taxon>Papilionoidea</taxon>
        <taxon>Papilionidae</taxon>
        <taxon>Papilioninae</taxon>
        <taxon>Iphiclides</taxon>
    </lineage>
</organism>
<feature type="non-terminal residue" evidence="1">
    <location>
        <position position="172"/>
    </location>
</feature>
<protein>
    <submittedName>
        <fullName evidence="1">Uncharacterized protein</fullName>
    </submittedName>
</protein>
<proteinExistence type="predicted"/>
<keyword evidence="2" id="KW-1185">Reference proteome</keyword>
<reference evidence="1" key="1">
    <citation type="submission" date="2022-03" db="EMBL/GenBank/DDBJ databases">
        <authorList>
            <person name="Martin H S."/>
        </authorList>
    </citation>
    <scope>NUCLEOTIDE SEQUENCE</scope>
</reference>
<dbReference type="EMBL" id="OW152832">
    <property type="protein sequence ID" value="CAH2052575.1"/>
    <property type="molecule type" value="Genomic_DNA"/>
</dbReference>
<evidence type="ECO:0000313" key="1">
    <source>
        <dbReference type="EMBL" id="CAH2052575.1"/>
    </source>
</evidence>